<dbReference type="EMBL" id="WTYV01000003">
    <property type="protein sequence ID" value="MXO72033.1"/>
    <property type="molecule type" value="Genomic_DNA"/>
</dbReference>
<comment type="caution">
    <text evidence="1">Lacks conserved residue(s) required for the propagation of feature annotation.</text>
</comment>
<evidence type="ECO:0000256" key="1">
    <source>
        <dbReference type="HAMAP-Rule" id="MF_01411"/>
    </source>
</evidence>
<dbReference type="GO" id="GO:0043165">
    <property type="term" value="P:Gram-negative-bacterium-type cell outer membrane assembly"/>
    <property type="evidence" value="ECO:0007669"/>
    <property type="project" value="UniProtKB-UniRule"/>
</dbReference>
<dbReference type="HAMAP" id="MF_01411">
    <property type="entry name" value="LPS_assembly_LptD"/>
    <property type="match status" value="1"/>
</dbReference>
<dbReference type="OrthoDB" id="9760225at2"/>
<dbReference type="GO" id="GO:0009279">
    <property type="term" value="C:cell outer membrane"/>
    <property type="evidence" value="ECO:0007669"/>
    <property type="project" value="UniProtKB-SubCell"/>
</dbReference>
<comment type="caution">
    <text evidence="4">The sequence shown here is derived from an EMBL/GenBank/DDBJ whole genome shotgun (WGS) entry which is preliminary data.</text>
</comment>
<keyword evidence="1" id="KW-0732">Signal</keyword>
<keyword evidence="1" id="KW-0472">Membrane</keyword>
<feature type="signal peptide" evidence="1">
    <location>
        <begin position="1"/>
        <end position="34"/>
    </location>
</feature>
<feature type="domain" description="LPS-assembly protein LptD central" evidence="3">
    <location>
        <begin position="215"/>
        <end position="297"/>
    </location>
</feature>
<keyword evidence="1" id="KW-0998">Cell outer membrane</keyword>
<gene>
    <name evidence="1 4" type="primary">lptD</name>
    <name evidence="4" type="ORF">GRI99_10340</name>
</gene>
<keyword evidence="5" id="KW-1185">Reference proteome</keyword>
<feature type="domain" description="LptD C-terminal" evidence="2">
    <location>
        <begin position="312"/>
        <end position="678"/>
    </location>
</feature>
<dbReference type="AlphaFoldDB" id="A0A844Z2A7"/>
<comment type="similarity">
    <text evidence="1">Belongs to the LptD family.</text>
</comment>
<dbReference type="InterPro" id="IPR007543">
    <property type="entry name" value="LptD_C"/>
</dbReference>
<protein>
    <recommendedName>
        <fullName evidence="1">LPS-assembly protein LptD</fullName>
    </recommendedName>
</protein>
<organism evidence="4 5">
    <name type="scientific">Alteraurantiacibacter buctensis</name>
    <dbReference type="NCBI Taxonomy" id="1503981"/>
    <lineage>
        <taxon>Bacteria</taxon>
        <taxon>Pseudomonadati</taxon>
        <taxon>Pseudomonadota</taxon>
        <taxon>Alphaproteobacteria</taxon>
        <taxon>Sphingomonadales</taxon>
        <taxon>Erythrobacteraceae</taxon>
        <taxon>Alteraurantiacibacter</taxon>
    </lineage>
</organism>
<dbReference type="Pfam" id="PF19838">
    <property type="entry name" value="LptD_2"/>
    <property type="match status" value="1"/>
</dbReference>
<dbReference type="PANTHER" id="PTHR30189">
    <property type="entry name" value="LPS-ASSEMBLY PROTEIN"/>
    <property type="match status" value="1"/>
</dbReference>
<dbReference type="RefSeq" id="WP_160771953.1">
    <property type="nucleotide sequence ID" value="NZ_WTYV01000003.1"/>
</dbReference>
<feature type="chain" id="PRO_5033170623" description="LPS-assembly protein LptD" evidence="1">
    <location>
        <begin position="35"/>
        <end position="752"/>
    </location>
</feature>
<evidence type="ECO:0000313" key="4">
    <source>
        <dbReference type="EMBL" id="MXO72033.1"/>
    </source>
</evidence>
<dbReference type="GO" id="GO:1990351">
    <property type="term" value="C:transporter complex"/>
    <property type="evidence" value="ECO:0007669"/>
    <property type="project" value="TreeGrafter"/>
</dbReference>
<name>A0A844Z2A7_9SPHN</name>
<dbReference type="PANTHER" id="PTHR30189:SF1">
    <property type="entry name" value="LPS-ASSEMBLY PROTEIN LPTD"/>
    <property type="match status" value="1"/>
</dbReference>
<dbReference type="Gene3D" id="2.60.450.10">
    <property type="entry name" value="Lipopolysaccharide (LPS) transport protein A like domain"/>
    <property type="match status" value="1"/>
</dbReference>
<dbReference type="GO" id="GO:0015920">
    <property type="term" value="P:lipopolysaccharide transport"/>
    <property type="evidence" value="ECO:0007669"/>
    <property type="project" value="InterPro"/>
</dbReference>
<dbReference type="InterPro" id="IPR045659">
    <property type="entry name" value="LptD_2"/>
</dbReference>
<reference evidence="4 5" key="1">
    <citation type="submission" date="2019-12" db="EMBL/GenBank/DDBJ databases">
        <title>Genomic-based taxomic classification of the family Erythrobacteraceae.</title>
        <authorList>
            <person name="Xu L."/>
        </authorList>
    </citation>
    <scope>NUCLEOTIDE SEQUENCE [LARGE SCALE GENOMIC DNA]</scope>
    <source>
        <strain evidence="4 5">M0322</strain>
    </source>
</reference>
<proteinExistence type="inferred from homology"/>
<accession>A0A844Z2A7</accession>
<dbReference type="Proteomes" id="UP000466966">
    <property type="component" value="Unassembled WGS sequence"/>
</dbReference>
<sequence length="752" mass="83650" precursor="true">MLPPAKLPPQGLPTCLSARHLLACGLLGVSIVHGAPVAAQDQEQAAENPLAGREIAFEADGLAYDNNADTVTATGNVLARSGDQSVRADAITWNRTSGEIVATGNVQLVDDDGNQLFTERLELTDELKAGAMSNMLLAFRQGGRLAADMARRDDAGDIVLDMAAYSSCAVVDAEGCPRDPSWRVTARRVFYDSTTQRIRFEGAHLELFGAQVLPLPGLVLSADGSPASGVLMPDAGYSASNGFELSQGYYWRLAENRDLTLMGYFYTGAVPMVSAQYRQLNQTGAFQVSAYGTYSTRIPLNSTVPTAQEELRGYLFTNGRWQLDPNWSVTGSLRVASDRTFLRRYDITREDRLRSTFNIERIDADSYLSISGWATQALLIPQDQKTVPLALPLLDYRLRLRNPVLGGRVSLQANTLAITRAEGQDTQRAFVRAQWDMRRITPLGQEVTLTALVRGDAYNSDQNLLTQTPSYRGLPGWQMRGVATTAVDVKWPLLGDFLGGTQVITPRVQLVATPPTRNLAIPNEDARAIDLEDSNLFALNRFAGYDRVEDGVRMTYGLDWQANLPGWRLESSFGQSYRLTDRAALFPDGTGLNEQFSDFVGRSTVRYRDVVKFTHRFRLDKDNLAVRRNEIDATFGNDRNYVEVGYLRLNRDVDVTFEDLQDREELRVAGRVTFARYWSVFGSAVTNLTNRAEDPTLNSDGFEPLRTRLGVAYSDDCLEMSFTWRRDFVALADARRGNSFRVNFSLRNIGFR</sequence>
<dbReference type="InterPro" id="IPR020889">
    <property type="entry name" value="LipoPS_assembly_LptD"/>
</dbReference>
<evidence type="ECO:0000259" key="3">
    <source>
        <dbReference type="Pfam" id="PF19838"/>
    </source>
</evidence>
<dbReference type="Pfam" id="PF04453">
    <property type="entry name" value="LptD"/>
    <property type="match status" value="1"/>
</dbReference>
<comment type="subcellular location">
    <subcellularLocation>
        <location evidence="1">Cell outer membrane</location>
    </subcellularLocation>
</comment>
<comment type="subunit">
    <text evidence="1">Component of the lipopolysaccharide transport and assembly complex.</text>
</comment>
<evidence type="ECO:0000313" key="5">
    <source>
        <dbReference type="Proteomes" id="UP000466966"/>
    </source>
</evidence>
<comment type="function">
    <text evidence="1">Involved in the assembly of lipopolysaccharide (LPS) at the surface of the outer membrane.</text>
</comment>
<dbReference type="InterPro" id="IPR050218">
    <property type="entry name" value="LptD"/>
</dbReference>
<evidence type="ECO:0000259" key="2">
    <source>
        <dbReference type="Pfam" id="PF04453"/>
    </source>
</evidence>